<feature type="transmembrane region" description="Helical" evidence="2">
    <location>
        <begin position="493"/>
        <end position="512"/>
    </location>
</feature>
<name>A0A2A9MGA3_BESBE</name>
<feature type="transmembrane region" description="Helical" evidence="2">
    <location>
        <begin position="15"/>
        <end position="35"/>
    </location>
</feature>
<evidence type="ECO:0000256" key="2">
    <source>
        <dbReference type="SAM" id="Phobius"/>
    </source>
</evidence>
<feature type="region of interest" description="Disordered" evidence="1">
    <location>
        <begin position="403"/>
        <end position="424"/>
    </location>
</feature>
<proteinExistence type="predicted"/>
<evidence type="ECO:0008006" key="5">
    <source>
        <dbReference type="Google" id="ProtNLM"/>
    </source>
</evidence>
<accession>A0A2A9MGA3</accession>
<feature type="transmembrane region" description="Helical" evidence="2">
    <location>
        <begin position="559"/>
        <end position="582"/>
    </location>
</feature>
<reference evidence="3 4" key="1">
    <citation type="submission" date="2017-09" db="EMBL/GenBank/DDBJ databases">
        <title>Genome sequencing of Besnoitia besnoiti strain Bb-Ger1.</title>
        <authorList>
            <person name="Schares G."/>
            <person name="Venepally P."/>
            <person name="Lorenzi H.A."/>
        </authorList>
    </citation>
    <scope>NUCLEOTIDE SEQUENCE [LARGE SCALE GENOMIC DNA]</scope>
    <source>
        <strain evidence="3 4">Bb-Ger1</strain>
    </source>
</reference>
<feature type="transmembrane region" description="Helical" evidence="2">
    <location>
        <begin position="798"/>
        <end position="817"/>
    </location>
</feature>
<keyword evidence="2" id="KW-0472">Membrane</keyword>
<feature type="region of interest" description="Disordered" evidence="1">
    <location>
        <begin position="225"/>
        <end position="377"/>
    </location>
</feature>
<keyword evidence="2" id="KW-0812">Transmembrane</keyword>
<feature type="compositionally biased region" description="Acidic residues" evidence="1">
    <location>
        <begin position="867"/>
        <end position="889"/>
    </location>
</feature>
<feature type="compositionally biased region" description="Basic and acidic residues" evidence="1">
    <location>
        <begin position="341"/>
        <end position="355"/>
    </location>
</feature>
<sequence length="889" mass="94607">MPDSGGPAVVWVTPAPPWLLALASFLFFLLAVCSFSQCRKKRGSVSSLSGQDSLSLSSSSSSFSLTSSSPSPLRRSGSRDTPSGPRVPASSPHPYYSSREGGRVRKYLNIFSCADSERATASYAQLFVFDGASMRTKILSLVTVASLLRSVLLFCQVLPIDNVILSLARPGRDPVTEGAVSGAVAEFPGERPNVFPHALAQAGGGASFTELAPRDKHSLEGLAGLRDTSPLRAETGPGQLKHAGVLNVSPNEDAPYEPHAATQNHGAARDSERDKLRGGHEGRRNLLAHGRPPQDAPSAESVESRYPCRDRPCRQKARRQFDGGKEERAPGGDSAPDEETGERGSRDREESDGEQHTAGVTGMSSAEKAEHEHAGPPYSVSFAASAPAAGGLGLSVSPTPSFLSPASTPVVGAPAAEPHASSREASAFASPAGLAASVVAPPPVMSQARDYRRPPSAAPGGPRGAGASGGPPPPAGFCFKPHPLWTRTVIRSLPPMLCISVYGLLVLFLIDLYNAGSLDGNATLWWVVSSYVSLFLVWLLFFALAAMALERNTRVEARIFARCSAILLGISFTLLAAAWSFFGRRVLRQLRARESSLCTSSPLVLLRPLPGEALSQSFAYYCPARGFPELPAPPHYSFGAPGAATRDAYAVYRPPVLPPSLYAPDETQHRGAPLAYGGFDYVRAPDFPLGFPLESSYQCAACSAADQERAAGRGDRKGWLPAFVSRFLRLGRGADGDSAEGEAGGSPQTALARSSPALEPSASSTVAAWRFFPPKAQSNMGPAWHRLRRLTRLCPPLLLVRGLYLLLVGTQVLPHYYPSGRPASFFARQKESFDVALYLLTEFVPLTLLVCAFAANESKPRRRKDQDQDEDQAFSGSEGEDAGEGAENA</sequence>
<dbReference type="VEuPathDB" id="ToxoDB:BESB_064430"/>
<feature type="transmembrane region" description="Helical" evidence="2">
    <location>
        <begin position="138"/>
        <end position="159"/>
    </location>
</feature>
<dbReference type="RefSeq" id="XP_029218421.1">
    <property type="nucleotide sequence ID" value="XM_029364838.1"/>
</dbReference>
<dbReference type="EMBL" id="NWUJ01000006">
    <property type="protein sequence ID" value="PFH34412.1"/>
    <property type="molecule type" value="Genomic_DNA"/>
</dbReference>
<evidence type="ECO:0000313" key="3">
    <source>
        <dbReference type="EMBL" id="PFH34412.1"/>
    </source>
</evidence>
<comment type="caution">
    <text evidence="3">The sequence shown here is derived from an EMBL/GenBank/DDBJ whole genome shotgun (WGS) entry which is preliminary data.</text>
</comment>
<dbReference type="Proteomes" id="UP000224006">
    <property type="component" value="Chromosome VI"/>
</dbReference>
<feature type="compositionally biased region" description="Basic and acidic residues" evidence="1">
    <location>
        <begin position="267"/>
        <end position="284"/>
    </location>
</feature>
<organism evidence="3 4">
    <name type="scientific">Besnoitia besnoiti</name>
    <name type="common">Apicomplexan protozoan</name>
    <dbReference type="NCBI Taxonomy" id="94643"/>
    <lineage>
        <taxon>Eukaryota</taxon>
        <taxon>Sar</taxon>
        <taxon>Alveolata</taxon>
        <taxon>Apicomplexa</taxon>
        <taxon>Conoidasida</taxon>
        <taxon>Coccidia</taxon>
        <taxon>Eucoccidiorida</taxon>
        <taxon>Eimeriorina</taxon>
        <taxon>Sarcocystidae</taxon>
        <taxon>Besnoitia</taxon>
    </lineage>
</organism>
<feature type="region of interest" description="Disordered" evidence="1">
    <location>
        <begin position="735"/>
        <end position="756"/>
    </location>
</feature>
<dbReference type="GeneID" id="40311371"/>
<feature type="region of interest" description="Disordered" evidence="1">
    <location>
        <begin position="44"/>
        <end position="98"/>
    </location>
</feature>
<protein>
    <recommendedName>
        <fullName evidence="5">Transmembrane protein</fullName>
    </recommendedName>
</protein>
<feature type="region of interest" description="Disordered" evidence="1">
    <location>
        <begin position="857"/>
        <end position="889"/>
    </location>
</feature>
<evidence type="ECO:0000313" key="4">
    <source>
        <dbReference type="Proteomes" id="UP000224006"/>
    </source>
</evidence>
<keyword evidence="2" id="KW-1133">Transmembrane helix</keyword>
<feature type="compositionally biased region" description="Low complexity" evidence="1">
    <location>
        <begin position="44"/>
        <end position="75"/>
    </location>
</feature>
<feature type="transmembrane region" description="Helical" evidence="2">
    <location>
        <begin position="524"/>
        <end position="547"/>
    </location>
</feature>
<dbReference type="AlphaFoldDB" id="A0A2A9MGA3"/>
<feature type="region of interest" description="Disordered" evidence="1">
    <location>
        <begin position="446"/>
        <end position="472"/>
    </location>
</feature>
<evidence type="ECO:0000256" key="1">
    <source>
        <dbReference type="SAM" id="MobiDB-lite"/>
    </source>
</evidence>
<dbReference type="KEGG" id="bbes:BESB_064430"/>
<feature type="transmembrane region" description="Helical" evidence="2">
    <location>
        <begin position="837"/>
        <end position="855"/>
    </location>
</feature>
<feature type="compositionally biased region" description="Basic and acidic residues" evidence="1">
    <location>
        <begin position="302"/>
        <end position="330"/>
    </location>
</feature>
<keyword evidence="4" id="KW-1185">Reference proteome</keyword>
<gene>
    <name evidence="3" type="ORF">BESB_064430</name>
</gene>
<dbReference type="OrthoDB" id="333909at2759"/>